<dbReference type="Gene3D" id="1.10.630.10">
    <property type="entry name" value="Cytochrome P450"/>
    <property type="match status" value="1"/>
</dbReference>
<organism evidence="4 5">
    <name type="scientific">Onchocerca volvulus</name>
    <dbReference type="NCBI Taxonomy" id="6282"/>
    <lineage>
        <taxon>Eukaryota</taxon>
        <taxon>Metazoa</taxon>
        <taxon>Ecdysozoa</taxon>
        <taxon>Nematoda</taxon>
        <taxon>Chromadorea</taxon>
        <taxon>Rhabditida</taxon>
        <taxon>Spirurina</taxon>
        <taxon>Spiruromorpha</taxon>
        <taxon>Filarioidea</taxon>
        <taxon>Onchocercidae</taxon>
        <taxon>Onchocerca</taxon>
    </lineage>
</organism>
<name>A0A8R1Y3A5_ONCVO</name>
<feature type="coiled-coil region" evidence="2">
    <location>
        <begin position="196"/>
        <end position="223"/>
    </location>
</feature>
<dbReference type="EnsemblMetazoa" id="OVOC9967.1">
    <property type="protein sequence ID" value="OVOC9967.1"/>
    <property type="gene ID" value="WBGene00246776"/>
</dbReference>
<dbReference type="GO" id="GO:0031072">
    <property type="term" value="F:heat shock protein binding"/>
    <property type="evidence" value="ECO:0007669"/>
    <property type="project" value="TreeGrafter"/>
</dbReference>
<dbReference type="PANTHER" id="PTHR44144">
    <property type="entry name" value="DNAJ HOMOLOG SUBFAMILY C MEMBER 9"/>
    <property type="match status" value="1"/>
</dbReference>
<dbReference type="SUPFAM" id="SSF46565">
    <property type="entry name" value="Chaperone J-domain"/>
    <property type="match status" value="1"/>
</dbReference>
<dbReference type="PROSITE" id="PS00636">
    <property type="entry name" value="DNAJ_1"/>
    <property type="match status" value="1"/>
</dbReference>
<dbReference type="PANTHER" id="PTHR44144:SF1">
    <property type="entry name" value="DNAJ HOMOLOG SUBFAMILY C MEMBER 9"/>
    <property type="match status" value="1"/>
</dbReference>
<dbReference type="SMART" id="SM00271">
    <property type="entry name" value="DnaJ"/>
    <property type="match status" value="1"/>
</dbReference>
<evidence type="ECO:0000259" key="3">
    <source>
        <dbReference type="PROSITE" id="PS50076"/>
    </source>
</evidence>
<accession>A0A8R1Y3A5</accession>
<dbReference type="AlphaFoldDB" id="A0A8R1Y3A5"/>
<keyword evidence="2" id="KW-0175">Coiled coil</keyword>
<dbReference type="InterPro" id="IPR056453">
    <property type="entry name" value="HTH_DNAJC9"/>
</dbReference>
<dbReference type="Pfam" id="PF00226">
    <property type="entry name" value="DnaJ"/>
    <property type="match status" value="1"/>
</dbReference>
<dbReference type="PRINTS" id="PR00625">
    <property type="entry name" value="JDOMAIN"/>
</dbReference>
<keyword evidence="1" id="KW-0560">Oxidoreductase</keyword>
<dbReference type="OMA" id="WLDLWSK"/>
<keyword evidence="5" id="KW-1185">Reference proteome</keyword>
<dbReference type="InterPro" id="IPR001623">
    <property type="entry name" value="DnaJ_domain"/>
</dbReference>
<dbReference type="PROSITE" id="PS50076">
    <property type="entry name" value="DNAJ_2"/>
    <property type="match status" value="1"/>
</dbReference>
<protein>
    <submittedName>
        <fullName evidence="4">J domain-containing protein</fullName>
    </submittedName>
</protein>
<dbReference type="GO" id="GO:0020037">
    <property type="term" value="F:heme binding"/>
    <property type="evidence" value="ECO:0007669"/>
    <property type="project" value="InterPro"/>
</dbReference>
<proteinExistence type="predicted"/>
<dbReference type="GO" id="GO:0005506">
    <property type="term" value="F:iron ion binding"/>
    <property type="evidence" value="ECO:0007669"/>
    <property type="project" value="InterPro"/>
</dbReference>
<dbReference type="Proteomes" id="UP000024404">
    <property type="component" value="Unassembled WGS sequence"/>
</dbReference>
<dbReference type="GO" id="GO:0005634">
    <property type="term" value="C:nucleus"/>
    <property type="evidence" value="ECO:0007669"/>
    <property type="project" value="TreeGrafter"/>
</dbReference>
<dbReference type="Gene3D" id="1.10.287.110">
    <property type="entry name" value="DnaJ domain"/>
    <property type="match status" value="1"/>
</dbReference>
<reference evidence="4" key="2">
    <citation type="submission" date="2022-06" db="UniProtKB">
        <authorList>
            <consortium name="EnsemblMetazoa"/>
        </authorList>
    </citation>
    <scope>IDENTIFICATION</scope>
</reference>
<dbReference type="InterPro" id="IPR036396">
    <property type="entry name" value="Cyt_P450_sf"/>
</dbReference>
<dbReference type="InterPro" id="IPR018253">
    <property type="entry name" value="DnaJ_domain_CS"/>
</dbReference>
<dbReference type="GO" id="GO:0016705">
    <property type="term" value="F:oxidoreductase activity, acting on paired donors, with incorporation or reduction of molecular oxygen"/>
    <property type="evidence" value="ECO:0007669"/>
    <property type="project" value="InterPro"/>
</dbReference>
<keyword evidence="1" id="KW-0503">Monooxygenase</keyword>
<dbReference type="Pfam" id="PF23302">
    <property type="entry name" value="HTH_DNAJC9"/>
    <property type="match status" value="1"/>
</dbReference>
<dbReference type="CDD" id="cd06257">
    <property type="entry name" value="DnaJ"/>
    <property type="match status" value="1"/>
</dbReference>
<dbReference type="GO" id="GO:0004497">
    <property type="term" value="F:monooxygenase activity"/>
    <property type="evidence" value="ECO:0007669"/>
    <property type="project" value="UniProtKB-KW"/>
</dbReference>
<feature type="domain" description="J" evidence="3">
    <location>
        <begin position="15"/>
        <end position="96"/>
    </location>
</feature>
<evidence type="ECO:0000313" key="4">
    <source>
        <dbReference type="EnsemblMetazoa" id="OVOC9967.1"/>
    </source>
</evidence>
<evidence type="ECO:0000256" key="1">
    <source>
        <dbReference type="ARBA" id="ARBA00023033"/>
    </source>
</evidence>
<evidence type="ECO:0000256" key="2">
    <source>
        <dbReference type="SAM" id="Coils"/>
    </source>
</evidence>
<dbReference type="EMBL" id="CMVM020000309">
    <property type="status" value="NOT_ANNOTATED_CDS"/>
    <property type="molecule type" value="Genomic_DNA"/>
</dbReference>
<sequence length="263" mass="30575">MSFVNDAKRLFGTTDLYEILHLKGSKLKRSEYSQAESKFVAFSVKKAFFKLSLQFHPDRCDDDTKKVQTTAKFQILNRAYAILSDKQKRAVYDESGIIDDAEICSDDAYWLDKWRLIFKKVTKEDIDSFIRKFRDSGEERDVVKEAYVKYKGDMGKILNDVIGVTYEDEERLRGMINDMIESGEVKAFRCFVSEPEKRKARRRKAAEREAEEAEKVLKEVQKNEGAKDLVSLIQSRQQRNLASLDQFCDSLAVKYGKKPRKTK</sequence>
<evidence type="ECO:0000313" key="5">
    <source>
        <dbReference type="Proteomes" id="UP000024404"/>
    </source>
</evidence>
<dbReference type="InterPro" id="IPR036869">
    <property type="entry name" value="J_dom_sf"/>
</dbReference>
<dbReference type="InterPro" id="IPR052594">
    <property type="entry name" value="J_domain-containing_protein"/>
</dbReference>
<reference evidence="5" key="1">
    <citation type="submission" date="2013-10" db="EMBL/GenBank/DDBJ databases">
        <title>Genome sequencing of Onchocerca volvulus.</title>
        <authorList>
            <person name="Cotton J."/>
            <person name="Tsai J."/>
            <person name="Stanley E."/>
            <person name="Tracey A."/>
            <person name="Holroyd N."/>
            <person name="Lustigman S."/>
            <person name="Berriman M."/>
        </authorList>
    </citation>
    <scope>NUCLEOTIDE SEQUENCE</scope>
</reference>
<dbReference type="GO" id="GO:0005737">
    <property type="term" value="C:cytoplasm"/>
    <property type="evidence" value="ECO:0007669"/>
    <property type="project" value="TreeGrafter"/>
</dbReference>